<comment type="caution">
    <text evidence="3">The sequence shown here is derived from an EMBL/GenBank/DDBJ whole genome shotgun (WGS) entry which is preliminary data.</text>
</comment>
<gene>
    <name evidence="3" type="ORF">S03H2_71861</name>
</gene>
<sequence>FGVIVRAYAYILALGAEGLKRVGQIAVLNANYLRVLLKEKYHLPYDRICQHEFVLSDRGIENNITTEDIAKRILDYGLYA</sequence>
<accession>X1LLR2</accession>
<feature type="domain" description="Glycine dehydrogenase C-terminal" evidence="2">
    <location>
        <begin position="24"/>
        <end position="80"/>
    </location>
</feature>
<dbReference type="SUPFAM" id="SSF53383">
    <property type="entry name" value="PLP-dependent transferases"/>
    <property type="match status" value="1"/>
</dbReference>
<dbReference type="Gene3D" id="3.90.1150.10">
    <property type="entry name" value="Aspartate Aminotransferase, domain 1"/>
    <property type="match status" value="1"/>
</dbReference>
<evidence type="ECO:0000256" key="1">
    <source>
        <dbReference type="ARBA" id="ARBA00022898"/>
    </source>
</evidence>
<dbReference type="InterPro" id="IPR020581">
    <property type="entry name" value="GDC_P"/>
</dbReference>
<dbReference type="AlphaFoldDB" id="X1LLR2"/>
<organism evidence="3">
    <name type="scientific">marine sediment metagenome</name>
    <dbReference type="NCBI Taxonomy" id="412755"/>
    <lineage>
        <taxon>unclassified sequences</taxon>
        <taxon>metagenomes</taxon>
        <taxon>ecological metagenomes</taxon>
    </lineage>
</organism>
<dbReference type="GO" id="GO:0030170">
    <property type="term" value="F:pyridoxal phosphate binding"/>
    <property type="evidence" value="ECO:0007669"/>
    <property type="project" value="TreeGrafter"/>
</dbReference>
<dbReference type="GO" id="GO:0005829">
    <property type="term" value="C:cytosol"/>
    <property type="evidence" value="ECO:0007669"/>
    <property type="project" value="TreeGrafter"/>
</dbReference>
<proteinExistence type="predicted"/>
<dbReference type="InterPro" id="IPR049316">
    <property type="entry name" value="GDC-P_C"/>
</dbReference>
<reference evidence="3" key="1">
    <citation type="journal article" date="2014" name="Front. Microbiol.">
        <title>High frequency of phylogenetically diverse reductive dehalogenase-homologous genes in deep subseafloor sedimentary metagenomes.</title>
        <authorList>
            <person name="Kawai M."/>
            <person name="Futagami T."/>
            <person name="Toyoda A."/>
            <person name="Takaki Y."/>
            <person name="Nishi S."/>
            <person name="Hori S."/>
            <person name="Arai W."/>
            <person name="Tsubouchi T."/>
            <person name="Morono Y."/>
            <person name="Uchiyama I."/>
            <person name="Ito T."/>
            <person name="Fujiyama A."/>
            <person name="Inagaki F."/>
            <person name="Takami H."/>
        </authorList>
    </citation>
    <scope>NUCLEOTIDE SEQUENCE</scope>
    <source>
        <strain evidence="3">Expedition CK06-06</strain>
    </source>
</reference>
<dbReference type="InterPro" id="IPR015422">
    <property type="entry name" value="PyrdxlP-dep_Trfase_small"/>
</dbReference>
<dbReference type="GO" id="GO:0005960">
    <property type="term" value="C:glycine cleavage complex"/>
    <property type="evidence" value="ECO:0007669"/>
    <property type="project" value="TreeGrafter"/>
</dbReference>
<dbReference type="EMBL" id="BARU01048292">
    <property type="protein sequence ID" value="GAH95058.1"/>
    <property type="molecule type" value="Genomic_DNA"/>
</dbReference>
<feature type="non-terminal residue" evidence="3">
    <location>
        <position position="80"/>
    </location>
</feature>
<evidence type="ECO:0000313" key="3">
    <source>
        <dbReference type="EMBL" id="GAH95058.1"/>
    </source>
</evidence>
<name>X1LLR2_9ZZZZ</name>
<dbReference type="GO" id="GO:0004375">
    <property type="term" value="F:glycine dehydrogenase (decarboxylating) activity"/>
    <property type="evidence" value="ECO:0007669"/>
    <property type="project" value="InterPro"/>
</dbReference>
<dbReference type="Pfam" id="PF21478">
    <property type="entry name" value="GcvP2_C"/>
    <property type="match status" value="1"/>
</dbReference>
<feature type="non-terminal residue" evidence="3">
    <location>
        <position position="1"/>
    </location>
</feature>
<dbReference type="GO" id="GO:0019464">
    <property type="term" value="P:glycine decarboxylation via glycine cleavage system"/>
    <property type="evidence" value="ECO:0007669"/>
    <property type="project" value="TreeGrafter"/>
</dbReference>
<protein>
    <recommendedName>
        <fullName evidence="2">Glycine dehydrogenase C-terminal domain-containing protein</fullName>
    </recommendedName>
</protein>
<dbReference type="PANTHER" id="PTHR11773:SF1">
    <property type="entry name" value="GLYCINE DEHYDROGENASE (DECARBOXYLATING), MITOCHONDRIAL"/>
    <property type="match status" value="1"/>
</dbReference>
<dbReference type="InterPro" id="IPR015424">
    <property type="entry name" value="PyrdxlP-dep_Trfase"/>
</dbReference>
<dbReference type="GO" id="GO:0016594">
    <property type="term" value="F:glycine binding"/>
    <property type="evidence" value="ECO:0007669"/>
    <property type="project" value="TreeGrafter"/>
</dbReference>
<evidence type="ECO:0000259" key="2">
    <source>
        <dbReference type="Pfam" id="PF21478"/>
    </source>
</evidence>
<dbReference type="PANTHER" id="PTHR11773">
    <property type="entry name" value="GLYCINE DEHYDROGENASE, DECARBOXYLATING"/>
    <property type="match status" value="1"/>
</dbReference>
<keyword evidence="1" id="KW-0663">Pyridoxal phosphate</keyword>